<feature type="compositionally biased region" description="Polar residues" evidence="5">
    <location>
        <begin position="125"/>
        <end position="134"/>
    </location>
</feature>
<keyword evidence="6" id="KW-1133">Transmembrane helix</keyword>
<feature type="transmembrane region" description="Helical" evidence="6">
    <location>
        <begin position="12"/>
        <end position="36"/>
    </location>
</feature>
<evidence type="ECO:0000313" key="8">
    <source>
        <dbReference type="EMBL" id="CAB9523683.1"/>
    </source>
</evidence>
<evidence type="ECO:0000256" key="2">
    <source>
        <dbReference type="ARBA" id="ARBA00022771"/>
    </source>
</evidence>
<evidence type="ECO:0000313" key="9">
    <source>
        <dbReference type="Proteomes" id="UP001153069"/>
    </source>
</evidence>
<keyword evidence="2 4" id="KW-0863">Zinc-finger</keyword>
<proteinExistence type="predicted"/>
<dbReference type="Proteomes" id="UP001153069">
    <property type="component" value="Unassembled WGS sequence"/>
</dbReference>
<keyword evidence="6" id="KW-0812">Transmembrane</keyword>
<feature type="compositionally biased region" description="Acidic residues" evidence="5">
    <location>
        <begin position="136"/>
        <end position="153"/>
    </location>
</feature>
<reference evidence="8" key="1">
    <citation type="submission" date="2020-06" db="EMBL/GenBank/DDBJ databases">
        <authorList>
            <consortium name="Plant Systems Biology data submission"/>
        </authorList>
    </citation>
    <scope>NUCLEOTIDE SEQUENCE</scope>
    <source>
        <strain evidence="8">D6</strain>
    </source>
</reference>
<accession>A0A9N8EN13</accession>
<evidence type="ECO:0000256" key="4">
    <source>
        <dbReference type="PROSITE-ProRule" id="PRU00134"/>
    </source>
</evidence>
<feature type="region of interest" description="Disordered" evidence="5">
    <location>
        <begin position="125"/>
        <end position="153"/>
    </location>
</feature>
<evidence type="ECO:0000256" key="3">
    <source>
        <dbReference type="ARBA" id="ARBA00022833"/>
    </source>
</evidence>
<dbReference type="Gene3D" id="6.10.140.2220">
    <property type="match status" value="1"/>
</dbReference>
<dbReference type="SUPFAM" id="SSF144232">
    <property type="entry name" value="HIT/MYND zinc finger-like"/>
    <property type="match status" value="1"/>
</dbReference>
<keyword evidence="9" id="KW-1185">Reference proteome</keyword>
<dbReference type="AlphaFoldDB" id="A0A9N8EN13"/>
<dbReference type="PROSITE" id="PS50865">
    <property type="entry name" value="ZF_MYND_2"/>
    <property type="match status" value="1"/>
</dbReference>
<dbReference type="GO" id="GO:0008270">
    <property type="term" value="F:zinc ion binding"/>
    <property type="evidence" value="ECO:0007669"/>
    <property type="project" value="UniProtKB-KW"/>
</dbReference>
<keyword evidence="6" id="KW-0472">Membrane</keyword>
<evidence type="ECO:0000256" key="1">
    <source>
        <dbReference type="ARBA" id="ARBA00022723"/>
    </source>
</evidence>
<gene>
    <name evidence="8" type="ORF">SEMRO_1444_G273270.1</name>
</gene>
<protein>
    <recommendedName>
        <fullName evidence="7">MYND-type domain-containing protein</fullName>
    </recommendedName>
</protein>
<evidence type="ECO:0000259" key="7">
    <source>
        <dbReference type="PROSITE" id="PS50865"/>
    </source>
</evidence>
<dbReference type="PROSITE" id="PS01360">
    <property type="entry name" value="ZF_MYND_1"/>
    <property type="match status" value="1"/>
</dbReference>
<sequence length="339" mass="38592">MMGLVLSVLTMPLWQFLCGLVILPTVVAFVILVLCFKDGGETFRSNLSLRDQEQPEEWKTSLLFTLFVYCKFPLLIMANAGMALHEHLDGVVRNVVDDLVFDDARPYNDEDDDTTVLQGDDNEASLQDDASSLEVNEAESEQEHDEEEASAEEEVDLHGDWEFYISIAAIDQAQWERLIQELLQETTIQDALQLLETDGKHDYQQVKALWKRKTPSTTLADTDGNEADLRALAESYISTAFHWLFLVGGDNGKPSKWQLQKAMKQGADWKENFSRFWGPFPEYIFAIEACANCGKHESEDETQLLSCAACMMALYCGATCQKEHWKSTHKIECRKNRRE</sequence>
<dbReference type="OrthoDB" id="193263at2759"/>
<comment type="caution">
    <text evidence="8">The sequence shown here is derived from an EMBL/GenBank/DDBJ whole genome shotgun (WGS) entry which is preliminary data.</text>
</comment>
<dbReference type="InterPro" id="IPR002893">
    <property type="entry name" value="Znf_MYND"/>
</dbReference>
<name>A0A9N8EN13_9STRA</name>
<organism evidence="8 9">
    <name type="scientific">Seminavis robusta</name>
    <dbReference type="NCBI Taxonomy" id="568900"/>
    <lineage>
        <taxon>Eukaryota</taxon>
        <taxon>Sar</taxon>
        <taxon>Stramenopiles</taxon>
        <taxon>Ochrophyta</taxon>
        <taxon>Bacillariophyta</taxon>
        <taxon>Bacillariophyceae</taxon>
        <taxon>Bacillariophycidae</taxon>
        <taxon>Naviculales</taxon>
        <taxon>Naviculaceae</taxon>
        <taxon>Seminavis</taxon>
    </lineage>
</organism>
<dbReference type="EMBL" id="CAICTM010001442">
    <property type="protein sequence ID" value="CAB9523683.1"/>
    <property type="molecule type" value="Genomic_DNA"/>
</dbReference>
<keyword evidence="3" id="KW-0862">Zinc</keyword>
<dbReference type="Pfam" id="PF01753">
    <property type="entry name" value="zf-MYND"/>
    <property type="match status" value="1"/>
</dbReference>
<feature type="domain" description="MYND-type" evidence="7">
    <location>
        <begin position="290"/>
        <end position="333"/>
    </location>
</feature>
<keyword evidence="1" id="KW-0479">Metal-binding</keyword>
<evidence type="ECO:0000256" key="6">
    <source>
        <dbReference type="SAM" id="Phobius"/>
    </source>
</evidence>
<evidence type="ECO:0000256" key="5">
    <source>
        <dbReference type="SAM" id="MobiDB-lite"/>
    </source>
</evidence>